<dbReference type="EMBL" id="JASHIE010000001">
    <property type="protein sequence ID" value="MDI9873042.1"/>
    <property type="molecule type" value="Genomic_DNA"/>
</dbReference>
<sequence length="171" mass="20127">MYDQNKVDDFFYRSEELIGKVDKEEAFTIITKEIEDCEDQYFNEYITVLNLIRNDKVLDWIEINIHRTVNIGQNWGHLAASSYLSWNRAEKWLTAGRPLCLVALDGIMFCTTVGERLNQSLWMREIQPKLIDNPKPEIVATRLQKHLQIDNTHRTKATINKIIENLFDARQ</sequence>
<evidence type="ECO:0000313" key="1">
    <source>
        <dbReference type="EMBL" id="MDI9873042.1"/>
    </source>
</evidence>
<dbReference type="RefSeq" id="WP_283380267.1">
    <property type="nucleotide sequence ID" value="NZ_JASHIE010000001.1"/>
</dbReference>
<protein>
    <submittedName>
        <fullName evidence="1">Uncharacterized protein</fullName>
    </submittedName>
</protein>
<proteinExistence type="predicted"/>
<accession>A0ABT6YVY3</accession>
<reference evidence="1 2" key="1">
    <citation type="submission" date="2023-05" db="EMBL/GenBank/DDBJ databases">
        <title>Novel species of genus Flectobacillus isolated from stream in China.</title>
        <authorList>
            <person name="Lu H."/>
        </authorList>
    </citation>
    <scope>NUCLEOTIDE SEQUENCE [LARGE SCALE GENOMIC DNA]</scope>
    <source>
        <strain evidence="1 2">LFS242W</strain>
    </source>
</reference>
<comment type="caution">
    <text evidence="1">The sequence shown here is derived from an EMBL/GenBank/DDBJ whole genome shotgun (WGS) entry which is preliminary data.</text>
</comment>
<name>A0ABT6YVY3_9BACT</name>
<gene>
    <name evidence="1" type="ORF">QM481_00790</name>
</gene>
<organism evidence="1 2">
    <name type="scientific">Flectobacillus rivi</name>
    <dbReference type="NCBI Taxonomy" id="2984209"/>
    <lineage>
        <taxon>Bacteria</taxon>
        <taxon>Pseudomonadati</taxon>
        <taxon>Bacteroidota</taxon>
        <taxon>Cytophagia</taxon>
        <taxon>Cytophagales</taxon>
        <taxon>Flectobacillaceae</taxon>
        <taxon>Flectobacillus</taxon>
    </lineage>
</organism>
<keyword evidence="2" id="KW-1185">Reference proteome</keyword>
<evidence type="ECO:0000313" key="2">
    <source>
        <dbReference type="Proteomes" id="UP001225761"/>
    </source>
</evidence>
<dbReference type="Proteomes" id="UP001225761">
    <property type="component" value="Unassembled WGS sequence"/>
</dbReference>